<protein>
    <submittedName>
        <fullName evidence="1">GNAT superfamily N-acetyltransferase</fullName>
    </submittedName>
</protein>
<evidence type="ECO:0000313" key="2">
    <source>
        <dbReference type="Proteomes" id="UP001185092"/>
    </source>
</evidence>
<keyword evidence="2" id="KW-1185">Reference proteome</keyword>
<dbReference type="PANTHER" id="PTHR41368:SF1">
    <property type="entry name" value="PROTEIN YGHO"/>
    <property type="match status" value="1"/>
</dbReference>
<organism evidence="1 2">
    <name type="scientific">Aureibacter tunicatorum</name>
    <dbReference type="NCBI Taxonomy" id="866807"/>
    <lineage>
        <taxon>Bacteria</taxon>
        <taxon>Pseudomonadati</taxon>
        <taxon>Bacteroidota</taxon>
        <taxon>Cytophagia</taxon>
        <taxon>Cytophagales</taxon>
        <taxon>Persicobacteraceae</taxon>
        <taxon>Aureibacter</taxon>
    </lineage>
</organism>
<dbReference type="PANTHER" id="PTHR41368">
    <property type="entry name" value="PROTEIN YGHO"/>
    <property type="match status" value="1"/>
</dbReference>
<gene>
    <name evidence="1" type="ORF">HNQ88_001111</name>
</gene>
<sequence>MKIIEVKSPELMREFIVLAKKIYKGYPNWIRPLDKDIEQVFDKNKNKAYRHGESVQWLLKDDSGTAIGRIAAFYNKKTANRDNKQPTGGLGFFECIDDQNAANILFDTAKEWLAGKGMEAMDGPVNFGERDRWWGLLIDGFDREPNYLCNYHPEYYLKLFENYGFKLYFKQFTFERPVQLEITEKMRAKAERVAKYSDIRFEHCVHLNKMGEYTELFKDAYNKAWGPIKGVSELSSGQAKAIMKSIKPILDRRLLWFGFKGGEVISFFIMLPEMNQIFKHLDGQFGLLAKLKLLYYKTFVKNPKLTGLIFGVIPEYQGKGVEAAMVAAAAKIVQHELSYETLEMNWIGDWNPKMLRVCELVDGTVVKTHGTYRYLFDRTAPFERYPIMGEKKDKNNN</sequence>
<accession>A0AAE4BRR8</accession>
<dbReference type="SUPFAM" id="SSF55729">
    <property type="entry name" value="Acyl-CoA N-acyltransferases (Nat)"/>
    <property type="match status" value="1"/>
</dbReference>
<dbReference type="Proteomes" id="UP001185092">
    <property type="component" value="Unassembled WGS sequence"/>
</dbReference>
<dbReference type="InterPro" id="IPR016181">
    <property type="entry name" value="Acyl_CoA_acyltransferase"/>
</dbReference>
<dbReference type="AlphaFoldDB" id="A0AAE4BRR8"/>
<dbReference type="InterPro" id="IPR039968">
    <property type="entry name" value="BcerS-like"/>
</dbReference>
<name>A0AAE4BRR8_9BACT</name>
<comment type="caution">
    <text evidence="1">The sequence shown here is derived from an EMBL/GenBank/DDBJ whole genome shotgun (WGS) entry which is preliminary data.</text>
</comment>
<dbReference type="EMBL" id="JAVDQD010000001">
    <property type="protein sequence ID" value="MDR6238135.1"/>
    <property type="molecule type" value="Genomic_DNA"/>
</dbReference>
<proteinExistence type="predicted"/>
<reference evidence="1" key="1">
    <citation type="submission" date="2023-07" db="EMBL/GenBank/DDBJ databases">
        <title>Genomic Encyclopedia of Type Strains, Phase IV (KMG-IV): sequencing the most valuable type-strain genomes for metagenomic binning, comparative biology and taxonomic classification.</title>
        <authorList>
            <person name="Goeker M."/>
        </authorList>
    </citation>
    <scope>NUCLEOTIDE SEQUENCE</scope>
    <source>
        <strain evidence="1">DSM 26174</strain>
    </source>
</reference>
<evidence type="ECO:0000313" key="1">
    <source>
        <dbReference type="EMBL" id="MDR6238135.1"/>
    </source>
</evidence>
<dbReference type="RefSeq" id="WP_309937602.1">
    <property type="nucleotide sequence ID" value="NZ_AP025305.1"/>
</dbReference>